<dbReference type="InterPro" id="IPR000524">
    <property type="entry name" value="Tscrpt_reg_HTH_GntR"/>
</dbReference>
<dbReference type="Gene3D" id="1.20.120.530">
    <property type="entry name" value="GntR ligand-binding domain-like"/>
    <property type="match status" value="1"/>
</dbReference>
<dbReference type="PANTHER" id="PTHR43537">
    <property type="entry name" value="TRANSCRIPTIONAL REGULATOR, GNTR FAMILY"/>
    <property type="match status" value="1"/>
</dbReference>
<dbReference type="PROSITE" id="PS50949">
    <property type="entry name" value="HTH_GNTR"/>
    <property type="match status" value="1"/>
</dbReference>
<gene>
    <name evidence="6" type="ORF">DLJ46_13785</name>
</gene>
<dbReference type="EMBL" id="QGSV01000180">
    <property type="protein sequence ID" value="PWU47687.1"/>
    <property type="molecule type" value="Genomic_DNA"/>
</dbReference>
<comment type="caution">
    <text evidence="6">The sequence shown here is derived from an EMBL/GenBank/DDBJ whole genome shotgun (WGS) entry which is preliminary data.</text>
</comment>
<dbReference type="Proteomes" id="UP000245683">
    <property type="component" value="Unassembled WGS sequence"/>
</dbReference>
<dbReference type="SUPFAM" id="SSF46785">
    <property type="entry name" value="Winged helix' DNA-binding domain"/>
    <property type="match status" value="1"/>
</dbReference>
<dbReference type="RefSeq" id="WP_109945068.1">
    <property type="nucleotide sequence ID" value="NZ_QGGF01000693.1"/>
</dbReference>
<feature type="domain" description="HTH gntR-type" evidence="5">
    <location>
        <begin position="1"/>
        <end position="69"/>
    </location>
</feature>
<keyword evidence="1" id="KW-0805">Transcription regulation</keyword>
<name>A0A317K3N8_9ACTN</name>
<evidence type="ECO:0000259" key="5">
    <source>
        <dbReference type="PROSITE" id="PS50949"/>
    </source>
</evidence>
<dbReference type="Gene3D" id="1.10.10.10">
    <property type="entry name" value="Winged helix-like DNA-binding domain superfamily/Winged helix DNA-binding domain"/>
    <property type="match status" value="1"/>
</dbReference>
<evidence type="ECO:0000256" key="3">
    <source>
        <dbReference type="ARBA" id="ARBA00023163"/>
    </source>
</evidence>
<evidence type="ECO:0000256" key="2">
    <source>
        <dbReference type="ARBA" id="ARBA00023125"/>
    </source>
</evidence>
<organism evidence="6 7">
    <name type="scientific">Micromonospora globispora</name>
    <dbReference type="NCBI Taxonomy" id="1450148"/>
    <lineage>
        <taxon>Bacteria</taxon>
        <taxon>Bacillati</taxon>
        <taxon>Actinomycetota</taxon>
        <taxon>Actinomycetes</taxon>
        <taxon>Micromonosporales</taxon>
        <taxon>Micromonosporaceae</taxon>
        <taxon>Micromonospora</taxon>
    </lineage>
</organism>
<dbReference type="OrthoDB" id="7989071at2"/>
<dbReference type="InterPro" id="IPR036388">
    <property type="entry name" value="WH-like_DNA-bd_sf"/>
</dbReference>
<keyword evidence="3" id="KW-0804">Transcription</keyword>
<dbReference type="InterPro" id="IPR036390">
    <property type="entry name" value="WH_DNA-bd_sf"/>
</dbReference>
<dbReference type="Pfam" id="PF07729">
    <property type="entry name" value="FCD"/>
    <property type="match status" value="1"/>
</dbReference>
<dbReference type="SMART" id="SM00895">
    <property type="entry name" value="FCD"/>
    <property type="match status" value="1"/>
</dbReference>
<evidence type="ECO:0000256" key="1">
    <source>
        <dbReference type="ARBA" id="ARBA00023015"/>
    </source>
</evidence>
<dbReference type="Pfam" id="PF00392">
    <property type="entry name" value="GntR"/>
    <property type="match status" value="1"/>
</dbReference>
<keyword evidence="2" id="KW-0238">DNA-binding</keyword>
<dbReference type="GO" id="GO:0003700">
    <property type="term" value="F:DNA-binding transcription factor activity"/>
    <property type="evidence" value="ECO:0007669"/>
    <property type="project" value="InterPro"/>
</dbReference>
<dbReference type="SMART" id="SM00345">
    <property type="entry name" value="HTH_GNTR"/>
    <property type="match status" value="1"/>
</dbReference>
<dbReference type="GO" id="GO:0003677">
    <property type="term" value="F:DNA binding"/>
    <property type="evidence" value="ECO:0007669"/>
    <property type="project" value="UniProtKB-KW"/>
</dbReference>
<dbReference type="PRINTS" id="PR00035">
    <property type="entry name" value="HTHGNTR"/>
</dbReference>
<dbReference type="InterPro" id="IPR008920">
    <property type="entry name" value="TF_FadR/GntR_C"/>
</dbReference>
<evidence type="ECO:0000313" key="6">
    <source>
        <dbReference type="EMBL" id="PWU47687.1"/>
    </source>
</evidence>
<sequence length="260" mass="28049">MSAVDVAFHGLRQMISSGRLAAGQKFPPEADLCEELGVSRGSLREAVRMLSALRVIDSRHGSGTYVARLVPEEIVGTLALTVDLLPLAGLLEIYELRRVLEAHATSQAAAKITEEQGRELLQLLDRMEATSDGHQASELDALFHSSIAAIAGSPTLATLLDVFRSRSRSYQIFDTPDGKLIKATSDAGHRSITNALIARDPAAAYSAAAQHVAQTEHWLRLHQPPVSGAPDRSVAPPAPSRGRSYRRRQLAGSADDQPHR</sequence>
<protein>
    <submittedName>
        <fullName evidence="6">GntR family transcriptional regulator</fullName>
    </submittedName>
</protein>
<dbReference type="CDD" id="cd07377">
    <property type="entry name" value="WHTH_GntR"/>
    <property type="match status" value="1"/>
</dbReference>
<evidence type="ECO:0000256" key="4">
    <source>
        <dbReference type="SAM" id="MobiDB-lite"/>
    </source>
</evidence>
<dbReference type="AlphaFoldDB" id="A0A317K3N8"/>
<accession>A0A317K3N8</accession>
<keyword evidence="7" id="KW-1185">Reference proteome</keyword>
<dbReference type="InterPro" id="IPR011711">
    <property type="entry name" value="GntR_C"/>
</dbReference>
<feature type="region of interest" description="Disordered" evidence="4">
    <location>
        <begin position="223"/>
        <end position="260"/>
    </location>
</feature>
<evidence type="ECO:0000313" key="7">
    <source>
        <dbReference type="Proteomes" id="UP000245683"/>
    </source>
</evidence>
<reference evidence="7" key="1">
    <citation type="submission" date="2018-05" db="EMBL/GenBank/DDBJ databases">
        <title>Micromonospora globispora sp. nov. and Micromonospora rugosa sp. nov., isolated from marine sediment.</title>
        <authorList>
            <person name="Carro L."/>
            <person name="Aysel V."/>
            <person name="Cetin D."/>
            <person name="Igual J.M."/>
            <person name="Klenk H.-P."/>
            <person name="Trujillo M.E."/>
            <person name="Sahin N."/>
        </authorList>
    </citation>
    <scope>NUCLEOTIDE SEQUENCE [LARGE SCALE GENOMIC DNA]</scope>
    <source>
        <strain evidence="7">S2904</strain>
    </source>
</reference>
<dbReference type="SUPFAM" id="SSF48008">
    <property type="entry name" value="GntR ligand-binding domain-like"/>
    <property type="match status" value="1"/>
</dbReference>
<dbReference type="PANTHER" id="PTHR43537:SF5">
    <property type="entry name" value="UXU OPERON TRANSCRIPTIONAL REGULATOR"/>
    <property type="match status" value="1"/>
</dbReference>
<proteinExistence type="predicted"/>